<feature type="transmembrane region" description="Helical" evidence="1">
    <location>
        <begin position="120"/>
        <end position="145"/>
    </location>
</feature>
<feature type="transmembrane region" description="Helical" evidence="1">
    <location>
        <begin position="157"/>
        <end position="179"/>
    </location>
</feature>
<keyword evidence="1" id="KW-0812">Transmembrane</keyword>
<proteinExistence type="predicted"/>
<name>A0A4U3MA61_ENTFL</name>
<feature type="transmembrane region" description="Helical" evidence="1">
    <location>
        <begin position="185"/>
        <end position="205"/>
    </location>
</feature>
<accession>A0A4U3MA61</accession>
<comment type="caution">
    <text evidence="2">The sequence shown here is derived from an EMBL/GenBank/DDBJ whole genome shotgun (WGS) entry which is preliminary data.</text>
</comment>
<evidence type="ECO:0000313" key="2">
    <source>
        <dbReference type="EMBL" id="TKK84436.1"/>
    </source>
</evidence>
<evidence type="ECO:0000256" key="1">
    <source>
        <dbReference type="SAM" id="Phobius"/>
    </source>
</evidence>
<keyword evidence="1" id="KW-0472">Membrane</keyword>
<dbReference type="InterPro" id="IPR036259">
    <property type="entry name" value="MFS_trans_sf"/>
</dbReference>
<feature type="transmembrane region" description="Helical" evidence="1">
    <location>
        <begin position="33"/>
        <end position="50"/>
    </location>
</feature>
<keyword evidence="1" id="KW-1133">Transmembrane helix</keyword>
<dbReference type="EMBL" id="SIYF01000238">
    <property type="protein sequence ID" value="TKK84436.1"/>
    <property type="molecule type" value="Genomic_DNA"/>
</dbReference>
<gene>
    <name evidence="2" type="ORF">EY666_10370</name>
</gene>
<dbReference type="SUPFAM" id="SSF103473">
    <property type="entry name" value="MFS general substrate transporter"/>
    <property type="match status" value="1"/>
</dbReference>
<dbReference type="RefSeq" id="WP_002374995.1">
    <property type="nucleotide sequence ID" value="NZ_CP050491.1"/>
</dbReference>
<dbReference type="Proteomes" id="UP000305511">
    <property type="component" value="Unassembled WGS sequence"/>
</dbReference>
<feature type="transmembrane region" description="Helical" evidence="1">
    <location>
        <begin position="93"/>
        <end position="114"/>
    </location>
</feature>
<protein>
    <submittedName>
        <fullName evidence="2">Uncharacterized protein</fullName>
    </submittedName>
</protein>
<reference evidence="2 3" key="1">
    <citation type="submission" date="2019-02" db="EMBL/GenBank/DDBJ databases">
        <title>Bacteria dissemination in different level of health care in South Africa: the effectiveness of infections prevention and control.</title>
        <authorList>
            <person name="Shobo C."/>
            <person name="Amoako D.G."/>
            <person name="Allam M."/>
            <person name="Ismail A."/>
            <person name="Bester L.A."/>
            <person name="Essack S.Y."/>
        </authorList>
    </citation>
    <scope>NUCLEOTIDE SEQUENCE [LARGE SCALE GENOMIC DNA]</scope>
    <source>
        <strain evidence="2 3">2SIL2</strain>
    </source>
</reference>
<sequence length="239" mass="27607">MVQKMNIMSKYIPNQHKKYAEKSITKNSYKNGILLYIVLLTGVIFTQTFGEKQGGQLIFLNVQTICIFIFLLQNIANYYLSEKFKKYRKYFSMCLYLSAILAIFLMLAYISLLVSQSIKVFTFSSLLLIGIWIIVETIYLIIILYSTKTETMNLRDATAQFLLNGVSILGGICIILSEILNKLELGILGFIFLGVMILFLATFHFPRILKYWKKEPENNKNDSVYGNSIEMMKNKKTKK</sequence>
<organism evidence="2 3">
    <name type="scientific">Enterococcus faecalis</name>
    <name type="common">Streptococcus faecalis</name>
    <dbReference type="NCBI Taxonomy" id="1351"/>
    <lineage>
        <taxon>Bacteria</taxon>
        <taxon>Bacillati</taxon>
        <taxon>Bacillota</taxon>
        <taxon>Bacilli</taxon>
        <taxon>Lactobacillales</taxon>
        <taxon>Enterococcaceae</taxon>
        <taxon>Enterococcus</taxon>
    </lineage>
</organism>
<feature type="transmembrane region" description="Helical" evidence="1">
    <location>
        <begin position="56"/>
        <end position="81"/>
    </location>
</feature>
<evidence type="ECO:0000313" key="3">
    <source>
        <dbReference type="Proteomes" id="UP000305511"/>
    </source>
</evidence>
<dbReference type="AlphaFoldDB" id="A0A4U3MA61"/>